<proteinExistence type="predicted"/>
<dbReference type="InterPro" id="IPR046342">
    <property type="entry name" value="CBS_dom_sf"/>
</dbReference>
<comment type="caution">
    <text evidence="3">The sequence shown here is derived from an EMBL/GenBank/DDBJ whole genome shotgun (WGS) entry which is preliminary data.</text>
</comment>
<feature type="domain" description="CBS" evidence="2">
    <location>
        <begin position="109"/>
        <end position="166"/>
    </location>
</feature>
<protein>
    <recommendedName>
        <fullName evidence="2">CBS domain-containing protein</fullName>
    </recommendedName>
</protein>
<evidence type="ECO:0000313" key="3">
    <source>
        <dbReference type="EMBL" id="GCL64669.1"/>
    </source>
</evidence>
<dbReference type="SUPFAM" id="SSF54631">
    <property type="entry name" value="CBS-domain pair"/>
    <property type="match status" value="1"/>
</dbReference>
<gene>
    <name evidence="3" type="ORF">AQPW35_37500</name>
</gene>
<dbReference type="Pfam" id="PF00571">
    <property type="entry name" value="CBS"/>
    <property type="match status" value="2"/>
</dbReference>
<dbReference type="InterPro" id="IPR000644">
    <property type="entry name" value="CBS_dom"/>
</dbReference>
<sequence>MPQNACSAGGERAGEAPPETLPVAAAEARAAAPALVSEVAAVARSRLRTVAPAALLAEVAALLSDAQTGVVVVCDAAGAALGVITETILVRHLGLRQAHFFATPASAVMASTFTACAPGDPLSDVLAMMHTRGLVHVLLLGADRQALGVLTARDGLRVLLAAGNQEEALLRNYVMGIGYQ</sequence>
<evidence type="ECO:0000256" key="1">
    <source>
        <dbReference type="PROSITE-ProRule" id="PRU00703"/>
    </source>
</evidence>
<dbReference type="Gene3D" id="3.10.580.10">
    <property type="entry name" value="CBS-domain"/>
    <property type="match status" value="1"/>
</dbReference>
<reference evidence="4" key="1">
    <citation type="submission" date="2019-03" db="EMBL/GenBank/DDBJ databases">
        <title>Aquabacterium pictum sp.nov., the first bacteriochlorophyll a-containing freshwater bacterium in the genus Aquabacterium of the class Betaproteobacteria.</title>
        <authorList>
            <person name="Hirose S."/>
            <person name="Tank M."/>
            <person name="Hara E."/>
            <person name="Tamaki H."/>
            <person name="Takaichi S."/>
            <person name="Haruta S."/>
            <person name="Hanada S."/>
        </authorList>
    </citation>
    <scope>NUCLEOTIDE SEQUENCE [LARGE SCALE GENOMIC DNA]</scope>
    <source>
        <strain evidence="4">W35</strain>
    </source>
</reference>
<evidence type="ECO:0000313" key="4">
    <source>
        <dbReference type="Proteomes" id="UP000301751"/>
    </source>
</evidence>
<dbReference type="PROSITE" id="PS51371">
    <property type="entry name" value="CBS"/>
    <property type="match status" value="1"/>
</dbReference>
<dbReference type="SMART" id="SM00116">
    <property type="entry name" value="CBS"/>
    <property type="match status" value="2"/>
</dbReference>
<dbReference type="AlphaFoldDB" id="A0A480ASM5"/>
<dbReference type="RefSeq" id="WP_162520841.1">
    <property type="nucleotide sequence ID" value="NZ_BJCL01000010.1"/>
</dbReference>
<dbReference type="EMBL" id="BJCL01000010">
    <property type="protein sequence ID" value="GCL64669.1"/>
    <property type="molecule type" value="Genomic_DNA"/>
</dbReference>
<keyword evidence="4" id="KW-1185">Reference proteome</keyword>
<keyword evidence="1" id="KW-0129">CBS domain</keyword>
<dbReference type="Proteomes" id="UP000301751">
    <property type="component" value="Unassembled WGS sequence"/>
</dbReference>
<name>A0A480ASM5_9BURK</name>
<accession>A0A480ASM5</accession>
<organism evidence="3 4">
    <name type="scientific">Pseudaquabacterium pictum</name>
    <dbReference type="NCBI Taxonomy" id="2315236"/>
    <lineage>
        <taxon>Bacteria</taxon>
        <taxon>Pseudomonadati</taxon>
        <taxon>Pseudomonadota</taxon>
        <taxon>Betaproteobacteria</taxon>
        <taxon>Burkholderiales</taxon>
        <taxon>Sphaerotilaceae</taxon>
        <taxon>Pseudaquabacterium</taxon>
    </lineage>
</organism>
<evidence type="ECO:0000259" key="2">
    <source>
        <dbReference type="PROSITE" id="PS51371"/>
    </source>
</evidence>